<dbReference type="PANTHER" id="PTHR10742">
    <property type="entry name" value="FLAVIN MONOAMINE OXIDASE"/>
    <property type="match status" value="1"/>
</dbReference>
<feature type="domain" description="Amine oxidase" evidence="1">
    <location>
        <begin position="77"/>
        <end position="538"/>
    </location>
</feature>
<dbReference type="Gene3D" id="1.10.10.1620">
    <property type="match status" value="1"/>
</dbReference>
<dbReference type="Gene3D" id="3.50.50.60">
    <property type="entry name" value="FAD/NAD(P)-binding domain"/>
    <property type="match status" value="1"/>
</dbReference>
<dbReference type="HOGENOM" id="CLU_004498_8_1_1"/>
<keyword evidence="3" id="KW-1185">Reference proteome</keyword>
<dbReference type="Gene3D" id="3.90.660.10">
    <property type="match status" value="1"/>
</dbReference>
<dbReference type="SUPFAM" id="SSF51905">
    <property type="entry name" value="FAD/NAD(P)-binding domain"/>
    <property type="match status" value="1"/>
</dbReference>
<dbReference type="OMA" id="YSTRQFL"/>
<dbReference type="Pfam" id="PF01593">
    <property type="entry name" value="Amino_oxidase"/>
    <property type="match status" value="1"/>
</dbReference>
<reference evidence="2 3" key="1">
    <citation type="journal article" date="2011" name="PLoS Pathog.">
        <title>Endophytic Life Strategies Decoded by Genome and Transcriptome Analyses of the Mutualistic Root Symbiont Piriformospora indica.</title>
        <authorList>
            <person name="Zuccaro A."/>
            <person name="Lahrmann U."/>
            <person name="Guldener U."/>
            <person name="Langen G."/>
            <person name="Pfiffi S."/>
            <person name="Biedenkopf D."/>
            <person name="Wong P."/>
            <person name="Samans B."/>
            <person name="Grimm C."/>
            <person name="Basiewicz M."/>
            <person name="Murat C."/>
            <person name="Martin F."/>
            <person name="Kogel K.H."/>
        </authorList>
    </citation>
    <scope>NUCLEOTIDE SEQUENCE [LARGE SCALE GENOMIC DNA]</scope>
    <source>
        <strain evidence="2 3">DSM 11827</strain>
    </source>
</reference>
<dbReference type="Proteomes" id="UP000007148">
    <property type="component" value="Unassembled WGS sequence"/>
</dbReference>
<dbReference type="InterPro" id="IPR050281">
    <property type="entry name" value="Flavin_monoamine_oxidase"/>
</dbReference>
<proteinExistence type="predicted"/>
<dbReference type="PANTHER" id="PTHR10742:SF342">
    <property type="entry name" value="AMINE OXIDASE"/>
    <property type="match status" value="1"/>
</dbReference>
<dbReference type="InParanoid" id="G4TAF0"/>
<dbReference type="SUPFAM" id="SSF54373">
    <property type="entry name" value="FAD-linked reductases, C-terminal domain"/>
    <property type="match status" value="1"/>
</dbReference>
<comment type="caution">
    <text evidence="2">The sequence shown here is derived from an EMBL/GenBank/DDBJ whole genome shotgun (WGS) entry which is preliminary data.</text>
</comment>
<dbReference type="eggNOG" id="KOG0685">
    <property type="taxonomic scope" value="Eukaryota"/>
</dbReference>
<dbReference type="InterPro" id="IPR036188">
    <property type="entry name" value="FAD/NAD-bd_sf"/>
</dbReference>
<dbReference type="GO" id="GO:0001716">
    <property type="term" value="F:L-amino-acid oxidase activity"/>
    <property type="evidence" value="ECO:0007669"/>
    <property type="project" value="TreeGrafter"/>
</dbReference>
<dbReference type="STRING" id="1109443.G4TAF0"/>
<dbReference type="OrthoDB" id="7777654at2759"/>
<protein>
    <recommendedName>
        <fullName evidence="1">Amine oxidase domain-containing protein</fullName>
    </recommendedName>
</protein>
<accession>G4TAF0</accession>
<gene>
    <name evidence="2" type="ORF">PIIN_02153</name>
</gene>
<evidence type="ECO:0000259" key="1">
    <source>
        <dbReference type="Pfam" id="PF01593"/>
    </source>
</evidence>
<organism evidence="2 3">
    <name type="scientific">Serendipita indica (strain DSM 11827)</name>
    <name type="common">Root endophyte fungus</name>
    <name type="synonym">Piriformospora indica</name>
    <dbReference type="NCBI Taxonomy" id="1109443"/>
    <lineage>
        <taxon>Eukaryota</taxon>
        <taxon>Fungi</taxon>
        <taxon>Dikarya</taxon>
        <taxon>Basidiomycota</taxon>
        <taxon>Agaricomycotina</taxon>
        <taxon>Agaricomycetes</taxon>
        <taxon>Sebacinales</taxon>
        <taxon>Serendipitaceae</taxon>
        <taxon>Serendipita</taxon>
    </lineage>
</organism>
<dbReference type="InterPro" id="IPR002937">
    <property type="entry name" value="Amino_oxidase"/>
</dbReference>
<evidence type="ECO:0000313" key="3">
    <source>
        <dbReference type="Proteomes" id="UP000007148"/>
    </source>
</evidence>
<sequence length="599" mass="68078">MDRIDDISEQLHNTWRIQYARQLIENSQAAWHKGHGYPPSAMKAAAPAEKVRRPIKIGILGAGAAGMYAAMIIDSLKSPDFTYEILEANPERVGGRLYTHHFSDGPNDYFDVGAMRYPYIPFMYHTFYLLEHDLGMTEAEDPMNPREGELIKYFMSIDKNLNRYNGKTLTNEQVKNGGPDPFDTGLLDETVEQLLNNKFSGMKEQLANNFQDEWNKLVGLYDALSMRTFLATSSPAYSQKLITTIETFDSGTTFYDSAMLEMLMESMDFEWPVPPGEEVKWYCVQGGSGVIAERMKAKVKNIEMGKEVTKISANLVSGHHEWESVDVEVNHDPTSKRRYDHVISTMPFGCFRNIDTSECHLTWDLEVAIRCLKYSNSTKVGMKFKSRWWEKHGQRGGVSKTDGPTRCIVYPSYGIDGEDATMIVSYTWAQDATRLGSLCRGKGTPAEETLVDILLDDLAVIHGIKIEDLRAEFVDYFPWNWDDNPYSAGAFALFGPGQFSTLYPEVTQPMGGRLHFAGEATSVHHAWVVGALNSALRTIIEILLVEDRWEEFKPLLKERIKYDDEIDIRNIDILEEQIRIGRQKGKITQKRIDMLNVTS</sequence>
<dbReference type="Gene3D" id="1.10.405.10">
    <property type="entry name" value="Guanine Nucleotide Dissociation Inhibitor, domain 1"/>
    <property type="match status" value="1"/>
</dbReference>
<dbReference type="GO" id="GO:0009063">
    <property type="term" value="P:amino acid catabolic process"/>
    <property type="evidence" value="ECO:0007669"/>
    <property type="project" value="TreeGrafter"/>
</dbReference>
<dbReference type="AlphaFoldDB" id="G4TAF0"/>
<dbReference type="EMBL" id="CAFZ01000029">
    <property type="protein sequence ID" value="CCA68289.1"/>
    <property type="molecule type" value="Genomic_DNA"/>
</dbReference>
<name>G4TAF0_SERID</name>
<evidence type="ECO:0000313" key="2">
    <source>
        <dbReference type="EMBL" id="CCA68289.1"/>
    </source>
</evidence>